<reference evidence="3 5" key="1">
    <citation type="submission" date="2015-09" db="EMBL/GenBank/DDBJ databases">
        <title>Identification and resolution of microdiversity through metagenomic sequencing of parallel consortia.</title>
        <authorList>
            <person name="Nelson W.C."/>
            <person name="Romine M.F."/>
            <person name="Lindemann S.R."/>
        </authorList>
    </citation>
    <scope>NUCLEOTIDE SEQUENCE [LARGE SCALE GENOMIC DNA]</scope>
    <source>
        <strain evidence="3">HL-109</strain>
    </source>
</reference>
<dbReference type="OrthoDB" id="9810270at2"/>
<keyword evidence="6" id="KW-1185">Reference proteome</keyword>
<keyword evidence="1" id="KW-0812">Transmembrane</keyword>
<evidence type="ECO:0000313" key="4">
    <source>
        <dbReference type="EMBL" id="SCC78295.1"/>
    </source>
</evidence>
<dbReference type="InterPro" id="IPR051311">
    <property type="entry name" value="DedA_domain"/>
</dbReference>
<evidence type="ECO:0000256" key="1">
    <source>
        <dbReference type="SAM" id="Phobius"/>
    </source>
</evidence>
<dbReference type="Proteomes" id="UP000182800">
    <property type="component" value="Unassembled WGS sequence"/>
</dbReference>
<protein>
    <submittedName>
        <fullName evidence="4">Membrane protein YqaA, SNARE-associated domain</fullName>
    </submittedName>
    <submittedName>
        <fullName evidence="3">Putative membrane protein</fullName>
    </submittedName>
</protein>
<gene>
    <name evidence="4" type="ORF">GA0071312_0200</name>
    <name evidence="3" type="ORF">HLUCCO17_14570</name>
</gene>
<dbReference type="InterPro" id="IPR032816">
    <property type="entry name" value="VTT_dom"/>
</dbReference>
<feature type="transmembrane region" description="Helical" evidence="1">
    <location>
        <begin position="171"/>
        <end position="192"/>
    </location>
</feature>
<dbReference type="Proteomes" id="UP000050497">
    <property type="component" value="Unassembled WGS sequence"/>
</dbReference>
<dbReference type="PANTHER" id="PTHR42709">
    <property type="entry name" value="ALKALINE PHOSPHATASE LIKE PROTEIN"/>
    <property type="match status" value="1"/>
</dbReference>
<accession>A0A0P7ZXG6</accession>
<dbReference type="GO" id="GO:0005886">
    <property type="term" value="C:plasma membrane"/>
    <property type="evidence" value="ECO:0007669"/>
    <property type="project" value="TreeGrafter"/>
</dbReference>
<evidence type="ECO:0000313" key="3">
    <source>
        <dbReference type="EMBL" id="KPQ09540.1"/>
    </source>
</evidence>
<proteinExistence type="predicted"/>
<dbReference type="RefSeq" id="WP_074443259.1">
    <property type="nucleotide sequence ID" value="NZ_FMBM01000001.1"/>
</dbReference>
<keyword evidence="1" id="KW-0472">Membrane</keyword>
<reference evidence="4 6" key="2">
    <citation type="submission" date="2016-08" db="EMBL/GenBank/DDBJ databases">
        <authorList>
            <person name="Varghese N."/>
            <person name="Submissions Spin"/>
        </authorList>
    </citation>
    <scope>NUCLEOTIDE SEQUENCE [LARGE SCALE GENOMIC DNA]</scope>
    <source>
        <strain evidence="4 6">HL-109</strain>
    </source>
</reference>
<evidence type="ECO:0000313" key="5">
    <source>
        <dbReference type="Proteomes" id="UP000050497"/>
    </source>
</evidence>
<dbReference type="PATRIC" id="fig|1653334.4.peg.663"/>
<name>A0A0P7ZXG6_9HYPH</name>
<evidence type="ECO:0000259" key="2">
    <source>
        <dbReference type="Pfam" id="PF09335"/>
    </source>
</evidence>
<comment type="caution">
    <text evidence="3">The sequence shown here is derived from an EMBL/GenBank/DDBJ whole genome shotgun (WGS) entry which is preliminary data.</text>
</comment>
<feature type="transmembrane region" description="Helical" evidence="1">
    <location>
        <begin position="53"/>
        <end position="78"/>
    </location>
</feature>
<sequence>MLRRLYYWTLSLAARPWAPWGLGAVSFTESSVFPIPPDAMLVPMALARPDQAFFYAFITTITSVAGGLFGYLIGALLYESVGLWVIELYGLENKAENFRMLFAEHGHWTIMIAGFTPIPYKLITITSGFAAYDIWMFILLSLLTRGARFFLLATLLYNFGDWIRGFIDRHFALLTTLVAVVGVLGFVLVRYLI</sequence>
<organism evidence="3 5">
    <name type="scientific">Saliniramus fredricksonii</name>
    <dbReference type="NCBI Taxonomy" id="1653334"/>
    <lineage>
        <taxon>Bacteria</taxon>
        <taxon>Pseudomonadati</taxon>
        <taxon>Pseudomonadota</taxon>
        <taxon>Alphaproteobacteria</taxon>
        <taxon>Hyphomicrobiales</taxon>
        <taxon>Salinarimonadaceae</taxon>
        <taxon>Saliniramus</taxon>
    </lineage>
</organism>
<keyword evidence="1" id="KW-1133">Transmembrane helix</keyword>
<dbReference type="Pfam" id="PF09335">
    <property type="entry name" value="VTT_dom"/>
    <property type="match status" value="1"/>
</dbReference>
<dbReference type="AlphaFoldDB" id="A0A0P7ZXG6"/>
<feature type="transmembrane region" description="Helical" evidence="1">
    <location>
        <begin position="134"/>
        <end position="159"/>
    </location>
</feature>
<evidence type="ECO:0000313" key="6">
    <source>
        <dbReference type="Proteomes" id="UP000182800"/>
    </source>
</evidence>
<dbReference type="PANTHER" id="PTHR42709:SF11">
    <property type="entry name" value="DEDA FAMILY PROTEIN"/>
    <property type="match status" value="1"/>
</dbReference>
<dbReference type="EMBL" id="LJSX01000026">
    <property type="protein sequence ID" value="KPQ09540.1"/>
    <property type="molecule type" value="Genomic_DNA"/>
</dbReference>
<dbReference type="EMBL" id="FMBM01000001">
    <property type="protein sequence ID" value="SCC78295.1"/>
    <property type="molecule type" value="Genomic_DNA"/>
</dbReference>
<dbReference type="STRING" id="1653334.GA0071312_0200"/>
<feature type="domain" description="VTT" evidence="2">
    <location>
        <begin position="53"/>
        <end position="157"/>
    </location>
</feature>